<sequence>MSTNQPVAFVRKIPWTAVSSKLSKHLAQFGHVQKYNVPSDTETGFHRSMD</sequence>
<dbReference type="Proteomes" id="UP000645828">
    <property type="component" value="Unassembled WGS sequence"/>
</dbReference>
<name>A0A811Y0Q5_NYCPR</name>
<protein>
    <submittedName>
        <fullName evidence="1">(raccoon dog) hypothetical protein</fullName>
    </submittedName>
</protein>
<dbReference type="GO" id="GO:0003676">
    <property type="term" value="F:nucleic acid binding"/>
    <property type="evidence" value="ECO:0007669"/>
    <property type="project" value="InterPro"/>
</dbReference>
<dbReference type="EMBL" id="CAJHUB010000657">
    <property type="protein sequence ID" value="CAD7670358.1"/>
    <property type="molecule type" value="Genomic_DNA"/>
</dbReference>
<accession>A0A811Y0Q5</accession>
<dbReference type="InterPro" id="IPR012677">
    <property type="entry name" value="Nucleotide-bd_a/b_plait_sf"/>
</dbReference>
<comment type="caution">
    <text evidence="1">The sequence shown here is derived from an EMBL/GenBank/DDBJ whole genome shotgun (WGS) entry which is preliminary data.</text>
</comment>
<evidence type="ECO:0000313" key="2">
    <source>
        <dbReference type="Proteomes" id="UP000645828"/>
    </source>
</evidence>
<proteinExistence type="predicted"/>
<evidence type="ECO:0000313" key="1">
    <source>
        <dbReference type="EMBL" id="CAD7670358.1"/>
    </source>
</evidence>
<gene>
    <name evidence="1" type="ORF">NYPRO_LOCUS3153</name>
</gene>
<organism evidence="1 2">
    <name type="scientific">Nyctereutes procyonoides</name>
    <name type="common">Raccoon dog</name>
    <name type="synonym">Canis procyonoides</name>
    <dbReference type="NCBI Taxonomy" id="34880"/>
    <lineage>
        <taxon>Eukaryota</taxon>
        <taxon>Metazoa</taxon>
        <taxon>Chordata</taxon>
        <taxon>Craniata</taxon>
        <taxon>Vertebrata</taxon>
        <taxon>Euteleostomi</taxon>
        <taxon>Mammalia</taxon>
        <taxon>Eutheria</taxon>
        <taxon>Laurasiatheria</taxon>
        <taxon>Carnivora</taxon>
        <taxon>Caniformia</taxon>
        <taxon>Canidae</taxon>
        <taxon>Nyctereutes</taxon>
    </lineage>
</organism>
<dbReference type="SUPFAM" id="SSF54928">
    <property type="entry name" value="RNA-binding domain, RBD"/>
    <property type="match status" value="1"/>
</dbReference>
<reference evidence="1" key="1">
    <citation type="submission" date="2020-12" db="EMBL/GenBank/DDBJ databases">
        <authorList>
            <consortium name="Molecular Ecology Group"/>
        </authorList>
    </citation>
    <scope>NUCLEOTIDE SEQUENCE</scope>
    <source>
        <strain evidence="1">TBG_1078</strain>
    </source>
</reference>
<dbReference type="Gene3D" id="3.30.70.330">
    <property type="match status" value="1"/>
</dbReference>
<keyword evidence="2" id="KW-1185">Reference proteome</keyword>
<dbReference type="InterPro" id="IPR035979">
    <property type="entry name" value="RBD_domain_sf"/>
</dbReference>
<dbReference type="AlphaFoldDB" id="A0A811Y0Q5"/>